<organism evidence="1 2">
    <name type="scientific">Colletotrichum orbiculare (strain 104-T / ATCC 96160 / CBS 514.97 / LARS 414 / MAFF 240422)</name>
    <name type="common">Cucumber anthracnose fungus</name>
    <name type="synonym">Colletotrichum lagenarium</name>
    <dbReference type="NCBI Taxonomy" id="1213857"/>
    <lineage>
        <taxon>Eukaryota</taxon>
        <taxon>Fungi</taxon>
        <taxon>Dikarya</taxon>
        <taxon>Ascomycota</taxon>
        <taxon>Pezizomycotina</taxon>
        <taxon>Sordariomycetes</taxon>
        <taxon>Hypocreomycetidae</taxon>
        <taxon>Glomerellales</taxon>
        <taxon>Glomerellaceae</taxon>
        <taxon>Colletotrichum</taxon>
        <taxon>Colletotrichum orbiculare species complex</taxon>
    </lineage>
</organism>
<accession>A0A484FYA3</accession>
<proteinExistence type="predicted"/>
<reference evidence="2" key="1">
    <citation type="journal article" date="2013" name="New Phytol.">
        <title>Comparative genomic and transcriptomic analyses reveal the hemibiotrophic stage shift of Colletotrichum fungi.</title>
        <authorList>
            <person name="Gan P."/>
            <person name="Ikeda K."/>
            <person name="Irieda H."/>
            <person name="Narusaka M."/>
            <person name="O'Connell R.J."/>
            <person name="Narusaka Y."/>
            <person name="Takano Y."/>
            <person name="Kubo Y."/>
            <person name="Shirasu K."/>
        </authorList>
    </citation>
    <scope>NUCLEOTIDE SEQUENCE [LARGE SCALE GENOMIC DNA]</scope>
    <source>
        <strain evidence="2">104-T / ATCC 96160 / CBS 514.97 / LARS 414 / MAFF 240422</strain>
    </source>
</reference>
<dbReference type="AlphaFoldDB" id="A0A484FYA3"/>
<evidence type="ECO:0000313" key="1">
    <source>
        <dbReference type="EMBL" id="TDZ22494.1"/>
    </source>
</evidence>
<comment type="caution">
    <text evidence="1">The sequence shown here is derived from an EMBL/GenBank/DDBJ whole genome shotgun (WGS) entry which is preliminary data.</text>
</comment>
<keyword evidence="2" id="KW-1185">Reference proteome</keyword>
<gene>
    <name evidence="1" type="ORF">Cob_v004462</name>
</gene>
<dbReference type="Proteomes" id="UP000014480">
    <property type="component" value="Unassembled WGS sequence"/>
</dbReference>
<name>A0A484FYA3_COLOR</name>
<reference evidence="2" key="2">
    <citation type="journal article" date="2019" name="Mol. Plant Microbe Interact.">
        <title>Genome sequence resources for four phytopathogenic fungi from the Colletotrichum orbiculare species complex.</title>
        <authorList>
            <person name="Gan P."/>
            <person name="Tsushima A."/>
            <person name="Narusaka M."/>
            <person name="Narusaka Y."/>
            <person name="Takano Y."/>
            <person name="Kubo Y."/>
            <person name="Shirasu K."/>
        </authorList>
    </citation>
    <scope>GENOME REANNOTATION</scope>
    <source>
        <strain evidence="2">104-T / ATCC 96160 / CBS 514.97 / LARS 414 / MAFF 240422</strain>
    </source>
</reference>
<sequence length="134" mass="14912">MLRLSRLWTLNPIPLPHNSEPSPKPPRQVVGRITQVPSIHPPPPPSSSCASLSLFFPRSSTQSSRPDLFPNLIRTTAHHLRVPVPSSMTLRLSPYITPYPRTIAETTGIRNGQPYNGILDFALSGRPNRRHARA</sequence>
<evidence type="ECO:0000313" key="2">
    <source>
        <dbReference type="Proteomes" id="UP000014480"/>
    </source>
</evidence>
<protein>
    <submittedName>
        <fullName evidence="1">Uncharacterized protein</fullName>
    </submittedName>
</protein>
<dbReference type="EMBL" id="AMCV02000010">
    <property type="protein sequence ID" value="TDZ22494.1"/>
    <property type="molecule type" value="Genomic_DNA"/>
</dbReference>